<dbReference type="CDD" id="cd07377">
    <property type="entry name" value="WHTH_GntR"/>
    <property type="match status" value="1"/>
</dbReference>
<evidence type="ECO:0000256" key="3">
    <source>
        <dbReference type="ARBA" id="ARBA00023015"/>
    </source>
</evidence>
<dbReference type="InterPro" id="IPR036390">
    <property type="entry name" value="WH_DNA-bd_sf"/>
</dbReference>
<dbReference type="EMBL" id="JYFN01000051">
    <property type="protein sequence ID" value="KJE20787.1"/>
    <property type="molecule type" value="Genomic_DNA"/>
</dbReference>
<dbReference type="SMART" id="SM00345">
    <property type="entry name" value="HTH_GNTR"/>
    <property type="match status" value="1"/>
</dbReference>
<evidence type="ECO:0000259" key="6">
    <source>
        <dbReference type="PROSITE" id="PS50949"/>
    </source>
</evidence>
<dbReference type="CDD" id="cd00609">
    <property type="entry name" value="AAT_like"/>
    <property type="match status" value="1"/>
</dbReference>
<evidence type="ECO:0000313" key="7">
    <source>
        <dbReference type="EMBL" id="KJE20787.1"/>
    </source>
</evidence>
<dbReference type="InterPro" id="IPR015421">
    <property type="entry name" value="PyrdxlP-dep_Trfase_major"/>
</dbReference>
<dbReference type="Proteomes" id="UP000032545">
    <property type="component" value="Unassembled WGS sequence"/>
</dbReference>
<dbReference type="InterPro" id="IPR036388">
    <property type="entry name" value="WH-like_DNA-bd_sf"/>
</dbReference>
<keyword evidence="7" id="KW-0808">Transferase</keyword>
<keyword evidence="5" id="KW-0804">Transcription</keyword>
<accession>A0A0D8BBP3</accession>
<dbReference type="Pfam" id="PF00392">
    <property type="entry name" value="GntR"/>
    <property type="match status" value="1"/>
</dbReference>
<evidence type="ECO:0000256" key="2">
    <source>
        <dbReference type="ARBA" id="ARBA00022898"/>
    </source>
</evidence>
<dbReference type="GO" id="GO:0003677">
    <property type="term" value="F:DNA binding"/>
    <property type="evidence" value="ECO:0007669"/>
    <property type="project" value="UniProtKB-KW"/>
</dbReference>
<dbReference type="PANTHER" id="PTHR46577:SF2">
    <property type="entry name" value="TRANSCRIPTIONAL REGULATORY PROTEIN"/>
    <property type="match status" value="1"/>
</dbReference>
<keyword evidence="7" id="KW-0032">Aminotransferase</keyword>
<proteinExistence type="inferred from homology"/>
<dbReference type="Gene3D" id="1.10.10.10">
    <property type="entry name" value="Winged helix-like DNA-binding domain superfamily/Winged helix DNA-binding domain"/>
    <property type="match status" value="1"/>
</dbReference>
<evidence type="ECO:0000256" key="1">
    <source>
        <dbReference type="ARBA" id="ARBA00005384"/>
    </source>
</evidence>
<dbReference type="InterPro" id="IPR015424">
    <property type="entry name" value="PyrdxlP-dep_Trfase"/>
</dbReference>
<dbReference type="PANTHER" id="PTHR46577">
    <property type="entry name" value="HTH-TYPE TRANSCRIPTIONAL REGULATORY PROTEIN GABR"/>
    <property type="match status" value="1"/>
</dbReference>
<organism evidence="7 8">
    <name type="scientific">Frankia torreyi</name>
    <dbReference type="NCBI Taxonomy" id="1856"/>
    <lineage>
        <taxon>Bacteria</taxon>
        <taxon>Bacillati</taxon>
        <taxon>Actinomycetota</taxon>
        <taxon>Actinomycetes</taxon>
        <taxon>Frankiales</taxon>
        <taxon>Frankiaceae</taxon>
        <taxon>Frankia</taxon>
    </lineage>
</organism>
<dbReference type="Pfam" id="PF00155">
    <property type="entry name" value="Aminotran_1_2"/>
    <property type="match status" value="1"/>
</dbReference>
<dbReference type="PROSITE" id="PS50949">
    <property type="entry name" value="HTH_GNTR"/>
    <property type="match status" value="1"/>
</dbReference>
<evidence type="ECO:0000256" key="4">
    <source>
        <dbReference type="ARBA" id="ARBA00023125"/>
    </source>
</evidence>
<dbReference type="GO" id="GO:0008483">
    <property type="term" value="F:transaminase activity"/>
    <property type="evidence" value="ECO:0007669"/>
    <property type="project" value="UniProtKB-KW"/>
</dbReference>
<feature type="domain" description="HTH gntR-type" evidence="6">
    <location>
        <begin position="11"/>
        <end position="79"/>
    </location>
</feature>
<dbReference type="InterPro" id="IPR004839">
    <property type="entry name" value="Aminotransferase_I/II_large"/>
</dbReference>
<comment type="caution">
    <text evidence="7">The sequence shown here is derived from an EMBL/GenBank/DDBJ whole genome shotgun (WGS) entry which is preliminary data.</text>
</comment>
<evidence type="ECO:0000313" key="8">
    <source>
        <dbReference type="Proteomes" id="UP000032545"/>
    </source>
</evidence>
<sequence>MLELIAAAVDDRSARGIAGAVSRLVSAGSLPGGARLPTVRELAAILGTSPTTVSQAWRTLARAGVIVPRGRAGTFVLESAAPTVGGARRYRRVTRSPGRIGRDYSTGTPDPALLPDLAPALARIARGNLTTSYLDDPVLPELEKALRARWPFSPEAITVVDGAMDALDRVTGSLVGYGSRVLVENPCFPPLLDLLELVGAEVVALPSDAAGVRPDAVREALTTRPVALYLQPRAQNPTGVSMTEHRARELAELLAGTGVTVIEDDHAGDVALAAPVSLGRHLPASCVHIRSFSKSHGPDLRLAAVGGVAATVEAVATRRLLGPGWSSRLLQAVLAELLADPATERTLAAARARYTARRERMLAALAARGVHAVGADGINLWVDVADEQVALVALAARGIGAAPGTPFEAAPLDGDHLRVTVGLIADELIEATADALADAAQG</sequence>
<keyword evidence="3" id="KW-0805">Transcription regulation</keyword>
<dbReference type="AlphaFoldDB" id="A0A0D8BBP3"/>
<keyword evidence="2" id="KW-0663">Pyridoxal phosphate</keyword>
<reference evidence="7 8" key="2">
    <citation type="journal article" date="2016" name="Genome Announc.">
        <title>Permanent Draft Genome Sequences for Two Variants of Frankia sp. Strain CpI1, the First Frankia Strain Isolated from Root Nodules of Comptonia peregrina.</title>
        <authorList>
            <person name="Oshone R."/>
            <person name="Hurst S.G.IV."/>
            <person name="Abebe-Akele F."/>
            <person name="Simpson S."/>
            <person name="Morris K."/>
            <person name="Thomas W.K."/>
            <person name="Tisa L.S."/>
        </authorList>
    </citation>
    <scope>NUCLEOTIDE SEQUENCE [LARGE SCALE GENOMIC DNA]</scope>
    <source>
        <strain evidence="8">CpI1-S</strain>
    </source>
</reference>
<reference evidence="8" key="1">
    <citation type="submission" date="2015-02" db="EMBL/GenBank/DDBJ databases">
        <title>Draft Genome of Frankia sp. CpI1-S.</title>
        <authorList>
            <person name="Oshone R.T."/>
            <person name="Ngom M."/>
            <person name="Ghodhbane-Gtari F."/>
            <person name="Gtari M."/>
            <person name="Morris K."/>
            <person name="Thomas K."/>
            <person name="Sen A."/>
            <person name="Tisa L.S."/>
        </authorList>
    </citation>
    <scope>NUCLEOTIDE SEQUENCE [LARGE SCALE GENOMIC DNA]</scope>
    <source>
        <strain evidence="8">CpI1-S</strain>
    </source>
</reference>
<dbReference type="PATRIC" id="fig|1502723.3.peg.5093"/>
<dbReference type="InterPro" id="IPR051446">
    <property type="entry name" value="HTH_trans_reg/aminotransferase"/>
</dbReference>
<comment type="similarity">
    <text evidence="1">In the C-terminal section; belongs to the class-I pyridoxal-phosphate-dependent aminotransferase family.</text>
</comment>
<keyword evidence="4" id="KW-0238">DNA-binding</keyword>
<dbReference type="OrthoDB" id="4336542at2"/>
<protein>
    <submittedName>
        <fullName evidence="7">Transcriptional regulator with HTH domain and aminotransferase domain</fullName>
    </submittedName>
</protein>
<dbReference type="GO" id="GO:0030170">
    <property type="term" value="F:pyridoxal phosphate binding"/>
    <property type="evidence" value="ECO:0007669"/>
    <property type="project" value="InterPro"/>
</dbReference>
<evidence type="ECO:0000256" key="5">
    <source>
        <dbReference type="ARBA" id="ARBA00023163"/>
    </source>
</evidence>
<dbReference type="SUPFAM" id="SSF53383">
    <property type="entry name" value="PLP-dependent transferases"/>
    <property type="match status" value="1"/>
</dbReference>
<gene>
    <name evidence="7" type="ORF">FF36_04913</name>
</gene>
<dbReference type="GO" id="GO:0003700">
    <property type="term" value="F:DNA-binding transcription factor activity"/>
    <property type="evidence" value="ECO:0007669"/>
    <property type="project" value="InterPro"/>
</dbReference>
<keyword evidence="8" id="KW-1185">Reference proteome</keyword>
<dbReference type="RefSeq" id="WP_044887419.1">
    <property type="nucleotide sequence ID" value="NZ_JYFN01000051.1"/>
</dbReference>
<dbReference type="Gene3D" id="3.40.640.10">
    <property type="entry name" value="Type I PLP-dependent aspartate aminotransferase-like (Major domain)"/>
    <property type="match status" value="1"/>
</dbReference>
<name>A0A0D8BBP3_9ACTN</name>
<dbReference type="InterPro" id="IPR000524">
    <property type="entry name" value="Tscrpt_reg_HTH_GntR"/>
</dbReference>
<dbReference type="SUPFAM" id="SSF46785">
    <property type="entry name" value="Winged helix' DNA-binding domain"/>
    <property type="match status" value="1"/>
</dbReference>